<dbReference type="SMART" id="SM00422">
    <property type="entry name" value="HTH_MERR"/>
    <property type="match status" value="1"/>
</dbReference>
<reference evidence="4" key="1">
    <citation type="journal article" date="2021" name="PeerJ">
        <title>Extensive microbial diversity within the chicken gut microbiome revealed by metagenomics and culture.</title>
        <authorList>
            <person name="Gilroy R."/>
            <person name="Ravi A."/>
            <person name="Getino M."/>
            <person name="Pursley I."/>
            <person name="Horton D.L."/>
            <person name="Alikhan N.F."/>
            <person name="Baker D."/>
            <person name="Gharbi K."/>
            <person name="Hall N."/>
            <person name="Watson M."/>
            <person name="Adriaenssens E.M."/>
            <person name="Foster-Nyarko E."/>
            <person name="Jarju S."/>
            <person name="Secka A."/>
            <person name="Antonio M."/>
            <person name="Oren A."/>
            <person name="Chaudhuri R.R."/>
            <person name="La Ragione R."/>
            <person name="Hildebrand F."/>
            <person name="Pallen M.J."/>
        </authorList>
    </citation>
    <scope>NUCLEOTIDE SEQUENCE</scope>
    <source>
        <strain evidence="4">CHK174-6876</strain>
    </source>
</reference>
<comment type="caution">
    <text evidence="4">The sequence shown here is derived from an EMBL/GenBank/DDBJ whole genome shotgun (WGS) entry which is preliminary data.</text>
</comment>
<dbReference type="PROSITE" id="PS50937">
    <property type="entry name" value="HTH_MERR_2"/>
    <property type="match status" value="1"/>
</dbReference>
<feature type="coiled-coil region" evidence="2">
    <location>
        <begin position="81"/>
        <end position="115"/>
    </location>
</feature>
<dbReference type="SUPFAM" id="SSF46955">
    <property type="entry name" value="Putative DNA-binding domain"/>
    <property type="match status" value="1"/>
</dbReference>
<accession>A0A921JZH0</accession>
<dbReference type="EMBL" id="DYXG01000009">
    <property type="protein sequence ID" value="HJE96129.1"/>
    <property type="molecule type" value="Genomic_DNA"/>
</dbReference>
<dbReference type="CDD" id="cd01109">
    <property type="entry name" value="HTH_YyaN"/>
    <property type="match status" value="1"/>
</dbReference>
<evidence type="ECO:0000256" key="1">
    <source>
        <dbReference type="ARBA" id="ARBA00023125"/>
    </source>
</evidence>
<gene>
    <name evidence="4" type="ORF">K8V00_00785</name>
</gene>
<evidence type="ECO:0000259" key="3">
    <source>
        <dbReference type="PROSITE" id="PS50937"/>
    </source>
</evidence>
<evidence type="ECO:0000313" key="5">
    <source>
        <dbReference type="Proteomes" id="UP000707535"/>
    </source>
</evidence>
<dbReference type="InterPro" id="IPR000551">
    <property type="entry name" value="MerR-type_HTH_dom"/>
</dbReference>
<keyword evidence="1" id="KW-0238">DNA-binding</keyword>
<dbReference type="PANTHER" id="PTHR30204">
    <property type="entry name" value="REDOX-CYCLING DRUG-SENSING TRANSCRIPTIONAL ACTIVATOR SOXR"/>
    <property type="match status" value="1"/>
</dbReference>
<proteinExistence type="predicted"/>
<dbReference type="InterPro" id="IPR047057">
    <property type="entry name" value="MerR_fam"/>
</dbReference>
<dbReference type="GO" id="GO:0003700">
    <property type="term" value="F:DNA-binding transcription factor activity"/>
    <property type="evidence" value="ECO:0007669"/>
    <property type="project" value="InterPro"/>
</dbReference>
<evidence type="ECO:0000256" key="2">
    <source>
        <dbReference type="SAM" id="Coils"/>
    </source>
</evidence>
<dbReference type="Proteomes" id="UP000707535">
    <property type="component" value="Unassembled WGS sequence"/>
</dbReference>
<dbReference type="GO" id="GO:0003677">
    <property type="term" value="F:DNA binding"/>
    <property type="evidence" value="ECO:0007669"/>
    <property type="project" value="UniProtKB-KW"/>
</dbReference>
<dbReference type="InterPro" id="IPR009061">
    <property type="entry name" value="DNA-bd_dom_put_sf"/>
</dbReference>
<organism evidence="4 5">
    <name type="scientific">Ligilactobacillus acidipiscis</name>
    <dbReference type="NCBI Taxonomy" id="89059"/>
    <lineage>
        <taxon>Bacteria</taxon>
        <taxon>Bacillati</taxon>
        <taxon>Bacillota</taxon>
        <taxon>Bacilli</taxon>
        <taxon>Lactobacillales</taxon>
        <taxon>Lactobacillaceae</taxon>
        <taxon>Ligilactobacillus</taxon>
    </lineage>
</organism>
<dbReference type="Pfam" id="PF13411">
    <property type="entry name" value="MerR_1"/>
    <property type="match status" value="1"/>
</dbReference>
<dbReference type="Gene3D" id="1.10.1660.10">
    <property type="match status" value="1"/>
</dbReference>
<sequence>MTIKETAKKLNLTEYTIRFYTDKGLVPSVQRGANNQRLFDQESLNWLQGSHYLRQTGMSIANVKNYVDLCLEGNQTVPERYQLIQQQQIKAKQQLKEDQEKLAFLEGKAKLYENILNEPNKDILNPGTWQSKKQASKTS</sequence>
<protein>
    <submittedName>
        <fullName evidence="4">MerR family transcriptional regulator</fullName>
    </submittedName>
</protein>
<dbReference type="PANTHER" id="PTHR30204:SF98">
    <property type="entry name" value="HTH-TYPE TRANSCRIPTIONAL REGULATOR ADHR"/>
    <property type="match status" value="1"/>
</dbReference>
<evidence type="ECO:0000313" key="4">
    <source>
        <dbReference type="EMBL" id="HJE96129.1"/>
    </source>
</evidence>
<reference evidence="4" key="2">
    <citation type="submission" date="2021-09" db="EMBL/GenBank/DDBJ databases">
        <authorList>
            <person name="Gilroy R."/>
        </authorList>
    </citation>
    <scope>NUCLEOTIDE SEQUENCE</scope>
    <source>
        <strain evidence="4">CHK174-6876</strain>
    </source>
</reference>
<keyword evidence="2" id="KW-0175">Coiled coil</keyword>
<name>A0A921JZH0_9LACO</name>
<feature type="domain" description="HTH merR-type" evidence="3">
    <location>
        <begin position="1"/>
        <end position="69"/>
    </location>
</feature>
<dbReference type="AlphaFoldDB" id="A0A921JZH0"/>